<dbReference type="InterPro" id="IPR044691">
    <property type="entry name" value="DCC1_Trx"/>
</dbReference>
<protein>
    <submittedName>
        <fullName evidence="1">DUF393 domain-containing protein</fullName>
    </submittedName>
</protein>
<comment type="caution">
    <text evidence="1">The sequence shown here is derived from an EMBL/GenBank/DDBJ whole genome shotgun (WGS) entry which is preliminary data.</text>
</comment>
<dbReference type="InParanoid" id="A0A371RIV0"/>
<dbReference type="Proteomes" id="UP000264589">
    <property type="component" value="Unassembled WGS sequence"/>
</dbReference>
<keyword evidence="2" id="KW-1185">Reference proteome</keyword>
<name>A0A371RIV0_9PROT</name>
<dbReference type="Pfam" id="PF04134">
    <property type="entry name" value="DCC1-like"/>
    <property type="match status" value="1"/>
</dbReference>
<proteinExistence type="predicted"/>
<dbReference type="RefSeq" id="WP_116392008.1">
    <property type="nucleotide sequence ID" value="NZ_QUQO01000001.1"/>
</dbReference>
<dbReference type="PANTHER" id="PTHR34290:SF2">
    <property type="entry name" value="OS04G0668800 PROTEIN"/>
    <property type="match status" value="1"/>
</dbReference>
<organism evidence="1 2">
    <name type="scientific">Parvularcula marina</name>
    <dbReference type="NCBI Taxonomy" id="2292771"/>
    <lineage>
        <taxon>Bacteria</taxon>
        <taxon>Pseudomonadati</taxon>
        <taxon>Pseudomonadota</taxon>
        <taxon>Alphaproteobacteria</taxon>
        <taxon>Parvularculales</taxon>
        <taxon>Parvularculaceae</taxon>
        <taxon>Parvularcula</taxon>
    </lineage>
</organism>
<reference evidence="1 2" key="1">
    <citation type="submission" date="2018-08" db="EMBL/GenBank/DDBJ databases">
        <title>Parvularcula sp. SM1705, isolated from surface water of the South Sea China.</title>
        <authorList>
            <person name="Sun L."/>
        </authorList>
    </citation>
    <scope>NUCLEOTIDE SEQUENCE [LARGE SCALE GENOMIC DNA]</scope>
    <source>
        <strain evidence="1 2">SM1705</strain>
    </source>
</reference>
<dbReference type="OrthoDB" id="9801773at2"/>
<evidence type="ECO:0000313" key="2">
    <source>
        <dbReference type="Proteomes" id="UP000264589"/>
    </source>
</evidence>
<dbReference type="PANTHER" id="PTHR34290">
    <property type="entry name" value="SI:CH73-390P7.2"/>
    <property type="match status" value="1"/>
</dbReference>
<dbReference type="InterPro" id="IPR007263">
    <property type="entry name" value="DCC1-like"/>
</dbReference>
<sequence>MASTPSLTVFYDGACPLCQREIGLLRRLDGRRGRINFEDVSQPDAAPSCSIEREVLMARFHSRLPSGEIVSGARAFTEAWSRIPYFIWLRPIGRFAPTRGALNLIYREFLKIRPGLQRLAARTDSRP</sequence>
<evidence type="ECO:0000313" key="1">
    <source>
        <dbReference type="EMBL" id="RFB05376.1"/>
    </source>
</evidence>
<accession>A0A371RIV0</accession>
<dbReference type="EMBL" id="QUQO01000001">
    <property type="protein sequence ID" value="RFB05376.1"/>
    <property type="molecule type" value="Genomic_DNA"/>
</dbReference>
<gene>
    <name evidence="1" type="ORF">DX908_08960</name>
</gene>
<dbReference type="AlphaFoldDB" id="A0A371RIV0"/>
<dbReference type="GO" id="GO:0015035">
    <property type="term" value="F:protein-disulfide reductase activity"/>
    <property type="evidence" value="ECO:0007669"/>
    <property type="project" value="InterPro"/>
</dbReference>